<name>A0A4Q2DXT4_9AGAR</name>
<dbReference type="OrthoDB" id="8964853at2759"/>
<feature type="region of interest" description="Disordered" evidence="6">
    <location>
        <begin position="27"/>
        <end position="80"/>
    </location>
</feature>
<evidence type="ECO:0000256" key="3">
    <source>
        <dbReference type="ARBA" id="ARBA00023159"/>
    </source>
</evidence>
<feature type="non-terminal residue" evidence="8">
    <location>
        <position position="1"/>
    </location>
</feature>
<gene>
    <name evidence="8" type="ORF">EST38_g2035</name>
</gene>
<dbReference type="EMBL" id="SDEE01000032">
    <property type="protein sequence ID" value="RXW23815.1"/>
    <property type="molecule type" value="Genomic_DNA"/>
</dbReference>
<reference evidence="8 9" key="1">
    <citation type="submission" date="2019-01" db="EMBL/GenBank/DDBJ databases">
        <title>Draft genome sequence of Psathyrella aberdarensis IHI B618.</title>
        <authorList>
            <person name="Buettner E."/>
            <person name="Kellner H."/>
        </authorList>
    </citation>
    <scope>NUCLEOTIDE SEQUENCE [LARGE SCALE GENOMIC DNA]</scope>
    <source>
        <strain evidence="8 9">IHI B618</strain>
    </source>
</reference>
<dbReference type="GO" id="GO:0003677">
    <property type="term" value="F:DNA binding"/>
    <property type="evidence" value="ECO:0007669"/>
    <property type="project" value="UniProtKB-KW"/>
</dbReference>
<dbReference type="Gene3D" id="4.10.280.10">
    <property type="entry name" value="Helix-loop-helix DNA-binding domain"/>
    <property type="match status" value="1"/>
</dbReference>
<evidence type="ECO:0000256" key="1">
    <source>
        <dbReference type="ARBA" id="ARBA00023015"/>
    </source>
</evidence>
<dbReference type="GO" id="GO:0045944">
    <property type="term" value="P:positive regulation of transcription by RNA polymerase II"/>
    <property type="evidence" value="ECO:0007669"/>
    <property type="project" value="TreeGrafter"/>
</dbReference>
<feature type="compositionally biased region" description="Polar residues" evidence="6">
    <location>
        <begin position="280"/>
        <end position="304"/>
    </location>
</feature>
<keyword evidence="4" id="KW-0804">Transcription</keyword>
<dbReference type="GO" id="GO:0090575">
    <property type="term" value="C:RNA polymerase II transcription regulator complex"/>
    <property type="evidence" value="ECO:0007669"/>
    <property type="project" value="TreeGrafter"/>
</dbReference>
<evidence type="ECO:0000256" key="6">
    <source>
        <dbReference type="SAM" id="MobiDB-lite"/>
    </source>
</evidence>
<dbReference type="InterPro" id="IPR011598">
    <property type="entry name" value="bHLH_dom"/>
</dbReference>
<dbReference type="Proteomes" id="UP000290288">
    <property type="component" value="Unassembled WGS sequence"/>
</dbReference>
<feature type="region of interest" description="Disordered" evidence="6">
    <location>
        <begin position="256"/>
        <end position="399"/>
    </location>
</feature>
<dbReference type="SUPFAM" id="SSF47459">
    <property type="entry name" value="HLH, helix-loop-helix DNA-binding domain"/>
    <property type="match status" value="1"/>
</dbReference>
<keyword evidence="5" id="KW-0539">Nucleus</keyword>
<keyword evidence="9" id="KW-1185">Reference proteome</keyword>
<evidence type="ECO:0000313" key="9">
    <source>
        <dbReference type="Proteomes" id="UP000290288"/>
    </source>
</evidence>
<protein>
    <recommendedName>
        <fullName evidence="7">BHLH domain-containing protein</fullName>
    </recommendedName>
</protein>
<feature type="compositionally biased region" description="Low complexity" evidence="6">
    <location>
        <begin position="45"/>
        <end position="80"/>
    </location>
</feature>
<keyword evidence="1" id="KW-0805">Transcription regulation</keyword>
<dbReference type="PROSITE" id="PS50888">
    <property type="entry name" value="BHLH"/>
    <property type="match status" value="1"/>
</dbReference>
<feature type="domain" description="BHLH" evidence="7">
    <location>
        <begin position="101"/>
        <end position="153"/>
    </location>
</feature>
<feature type="compositionally biased region" description="Low complexity" evidence="6">
    <location>
        <begin position="341"/>
        <end position="361"/>
    </location>
</feature>
<evidence type="ECO:0000256" key="2">
    <source>
        <dbReference type="ARBA" id="ARBA00023125"/>
    </source>
</evidence>
<dbReference type="PANTHER" id="PTHR10328">
    <property type="entry name" value="PROTEIN MAX MYC-ASSOCIATED FACTOR X"/>
    <property type="match status" value="1"/>
</dbReference>
<accession>A0A4Q2DXT4</accession>
<dbReference type="SMART" id="SM00353">
    <property type="entry name" value="HLH"/>
    <property type="match status" value="1"/>
</dbReference>
<dbReference type="PANTHER" id="PTHR10328:SF3">
    <property type="entry name" value="PROTEIN MAX"/>
    <property type="match status" value="1"/>
</dbReference>
<feature type="compositionally biased region" description="Low complexity" evidence="6">
    <location>
        <begin position="378"/>
        <end position="395"/>
    </location>
</feature>
<keyword evidence="2" id="KW-0238">DNA-binding</keyword>
<evidence type="ECO:0000259" key="7">
    <source>
        <dbReference type="PROSITE" id="PS50888"/>
    </source>
</evidence>
<evidence type="ECO:0000256" key="5">
    <source>
        <dbReference type="ARBA" id="ARBA00023242"/>
    </source>
</evidence>
<dbReference type="STRING" id="2316362.A0A4Q2DXT4"/>
<dbReference type="InterPro" id="IPR036638">
    <property type="entry name" value="HLH_DNA-bd_sf"/>
</dbReference>
<dbReference type="CDD" id="cd00083">
    <property type="entry name" value="bHLH_SF"/>
    <property type="match status" value="1"/>
</dbReference>
<sequence length="444" mass="46042">SAEKSRSLPPPATLVIFDTTTMAMTINTSSPAATDDDRSPVSPVGAAAADAENTNTQDTTTTTAANSATEGGESTVKSTTSNINTANNIKRKPSRRANTAERRATHNAVERQRRETLNGRFLDLAALLPNLSQIRRPSKSSIVNSSIAHIHASRRHRMLASRELRLVKAESDALRRELNDWRDQAFAIVVSGEMDALMQQQQQQGYMQGPPQHYAPAHHMGAFLDEEGRPIPPGKASAANNGNPFAHNIPRGVGSPTMYTGEAGQGGGLFTPPVSRDGPLNNNNNITSGGASPTHSTHSVLSHQSAGHPASPGALSAGGSPPPMSAGGQFRQGSGSPVGFAQQQQAPPQSVPQQARRASSGASGGSPGMGYEVGAFGYHGQHQQPQGQGQMMHGYSGHHGGHVGMGGQYGGMGGMHGTPMGNPMGMVGVGVGGGSMGGVFGMMM</sequence>
<evidence type="ECO:0000256" key="4">
    <source>
        <dbReference type="ARBA" id="ARBA00023163"/>
    </source>
</evidence>
<keyword evidence="3" id="KW-0010">Activator</keyword>
<organism evidence="8 9">
    <name type="scientific">Candolleomyces aberdarensis</name>
    <dbReference type="NCBI Taxonomy" id="2316362"/>
    <lineage>
        <taxon>Eukaryota</taxon>
        <taxon>Fungi</taxon>
        <taxon>Dikarya</taxon>
        <taxon>Basidiomycota</taxon>
        <taxon>Agaricomycotina</taxon>
        <taxon>Agaricomycetes</taxon>
        <taxon>Agaricomycetidae</taxon>
        <taxon>Agaricales</taxon>
        <taxon>Agaricineae</taxon>
        <taxon>Psathyrellaceae</taxon>
        <taxon>Candolleomyces</taxon>
    </lineage>
</organism>
<dbReference type="GO" id="GO:0046983">
    <property type="term" value="F:protein dimerization activity"/>
    <property type="evidence" value="ECO:0007669"/>
    <property type="project" value="InterPro"/>
</dbReference>
<comment type="caution">
    <text evidence="8">The sequence shown here is derived from an EMBL/GenBank/DDBJ whole genome shotgun (WGS) entry which is preliminary data.</text>
</comment>
<evidence type="ECO:0000313" key="8">
    <source>
        <dbReference type="EMBL" id="RXW23815.1"/>
    </source>
</evidence>
<dbReference type="AlphaFoldDB" id="A0A4Q2DXT4"/>
<dbReference type="GO" id="GO:0003700">
    <property type="term" value="F:DNA-binding transcription factor activity"/>
    <property type="evidence" value="ECO:0007669"/>
    <property type="project" value="TreeGrafter"/>
</dbReference>
<proteinExistence type="predicted"/>
<feature type="compositionally biased region" description="Low complexity" evidence="6">
    <location>
        <begin position="305"/>
        <end position="319"/>
    </location>
</feature>
<dbReference type="Pfam" id="PF00010">
    <property type="entry name" value="HLH"/>
    <property type="match status" value="1"/>
</dbReference>